<dbReference type="Proteomes" id="UP000297938">
    <property type="component" value="Unassembled WGS sequence"/>
</dbReference>
<gene>
    <name evidence="2" type="ORF">CKN69_03200</name>
</gene>
<dbReference type="Pfam" id="PF08818">
    <property type="entry name" value="DUF1801"/>
    <property type="match status" value="1"/>
</dbReference>
<feature type="domain" description="YdhG-like" evidence="1">
    <location>
        <begin position="20"/>
        <end position="111"/>
    </location>
</feature>
<dbReference type="InterPro" id="IPR014922">
    <property type="entry name" value="YdhG-like"/>
</dbReference>
<dbReference type="Gene3D" id="3.90.1150.200">
    <property type="match status" value="1"/>
</dbReference>
<reference evidence="2 3" key="1">
    <citation type="journal article" date="2018" name="Int. J. Food Microbiol.">
        <title>Growth of Carnobacterium spp. isolated from chilled vacuum-packaged meat under relevant acidic conditions.</title>
        <authorList>
            <person name="Zhang P."/>
            <person name="Badoni M."/>
            <person name="Ganzle M."/>
            <person name="Yang X."/>
        </authorList>
    </citation>
    <scope>NUCLEOTIDE SEQUENCE [LARGE SCALE GENOMIC DNA]</scope>
    <source>
        <strain evidence="2 3">B2</strain>
    </source>
</reference>
<protein>
    <recommendedName>
        <fullName evidence="1">YdhG-like domain-containing protein</fullName>
    </recommendedName>
</protein>
<dbReference type="SUPFAM" id="SSF159888">
    <property type="entry name" value="YdhG-like"/>
    <property type="match status" value="1"/>
</dbReference>
<comment type="caution">
    <text evidence="2">The sequence shown here is derived from an EMBL/GenBank/DDBJ whole genome shotgun (WGS) entry which is preliminary data.</text>
</comment>
<evidence type="ECO:0000313" key="3">
    <source>
        <dbReference type="Proteomes" id="UP000297938"/>
    </source>
</evidence>
<dbReference type="AlphaFoldDB" id="A0A7Z8CZT5"/>
<organism evidence="2 3">
    <name type="scientific">Carnobacterium divergens</name>
    <name type="common">Lactobacillus divergens</name>
    <dbReference type="NCBI Taxonomy" id="2748"/>
    <lineage>
        <taxon>Bacteria</taxon>
        <taxon>Bacillati</taxon>
        <taxon>Bacillota</taxon>
        <taxon>Bacilli</taxon>
        <taxon>Lactobacillales</taxon>
        <taxon>Carnobacteriaceae</taxon>
        <taxon>Carnobacterium</taxon>
    </lineage>
</organism>
<name>A0A7Z8CZT5_CARDV</name>
<evidence type="ECO:0000259" key="1">
    <source>
        <dbReference type="Pfam" id="PF08818"/>
    </source>
</evidence>
<evidence type="ECO:0000313" key="2">
    <source>
        <dbReference type="EMBL" id="TFJ28552.1"/>
    </source>
</evidence>
<accession>A0A7Z8CZT5</accession>
<proteinExistence type="predicted"/>
<dbReference type="RefSeq" id="WP_074402104.1">
    <property type="nucleotide sequence ID" value="NZ_FLLU01000020.1"/>
</dbReference>
<sequence length="117" mass="13622">MIEKSREITTYIQQFPAEIQERMETIRDLIHQEAPTATETISYGIPTFVLKKNLVHFAAYQKHIGFYPTPSAIRAFSEQLQDYQTSKGTIQLPNNKALPLELIRQIIRYRVKENQAL</sequence>
<dbReference type="EMBL" id="NRPP01000007">
    <property type="protein sequence ID" value="TFJ28552.1"/>
    <property type="molecule type" value="Genomic_DNA"/>
</dbReference>